<protein>
    <submittedName>
        <fullName evidence="1">Uncharacterized protein</fullName>
    </submittedName>
</protein>
<accession>A0A061QYN3</accession>
<name>A0A061QYN3_9CHLO</name>
<reference evidence="1" key="1">
    <citation type="submission" date="2014-05" db="EMBL/GenBank/DDBJ databases">
        <title>The transcriptome of the halophilic microalga Tetraselmis sp. GSL018 isolated from the Great Salt Lake, Utah.</title>
        <authorList>
            <person name="Jinkerson R.E."/>
            <person name="D'Adamo S."/>
            <person name="Posewitz M.C."/>
        </authorList>
    </citation>
    <scope>NUCLEOTIDE SEQUENCE</scope>
    <source>
        <strain evidence="1">GSL018</strain>
    </source>
</reference>
<dbReference type="EMBL" id="GBEZ01023470">
    <property type="protein sequence ID" value="JAC63421.1"/>
    <property type="molecule type" value="Transcribed_RNA"/>
</dbReference>
<sequence>PIWVGLDLICWSTVNCGPKAGAFAKAFSRKEEEEEALTPLQRQDEVIIEFPAFSCHERQSGTEIRSKADLK</sequence>
<gene>
    <name evidence="1" type="ORF">TSPGSL018_20717</name>
</gene>
<proteinExistence type="predicted"/>
<dbReference type="AlphaFoldDB" id="A0A061QYN3"/>
<organism evidence="1">
    <name type="scientific">Tetraselmis sp. GSL018</name>
    <dbReference type="NCBI Taxonomy" id="582737"/>
    <lineage>
        <taxon>Eukaryota</taxon>
        <taxon>Viridiplantae</taxon>
        <taxon>Chlorophyta</taxon>
        <taxon>core chlorophytes</taxon>
        <taxon>Chlorodendrophyceae</taxon>
        <taxon>Chlorodendrales</taxon>
        <taxon>Chlorodendraceae</taxon>
        <taxon>Tetraselmis</taxon>
    </lineage>
</organism>
<evidence type="ECO:0000313" key="1">
    <source>
        <dbReference type="EMBL" id="JAC63421.1"/>
    </source>
</evidence>
<feature type="non-terminal residue" evidence="1">
    <location>
        <position position="1"/>
    </location>
</feature>